<accession>A0A383BCU6</accession>
<name>A0A383BCU6_9ZZZZ</name>
<evidence type="ECO:0000313" key="1">
    <source>
        <dbReference type="EMBL" id="SVE17947.1"/>
    </source>
</evidence>
<sequence>MILQWRVFAEGVLWAVNRGIAACFPSNMGRGLLALLYEAFQFFIQTIMKTTTRVLSLSMIFLLGWVARGADIGFIEKFALAKDRKEALKLLIPGTTD</sequence>
<dbReference type="AlphaFoldDB" id="A0A383BCU6"/>
<reference evidence="1" key="1">
    <citation type="submission" date="2018-05" db="EMBL/GenBank/DDBJ databases">
        <authorList>
            <person name="Lanie J.A."/>
            <person name="Ng W.-L."/>
            <person name="Kazmierczak K.M."/>
            <person name="Andrzejewski T.M."/>
            <person name="Davidsen T.M."/>
            <person name="Wayne K.J."/>
            <person name="Tettelin H."/>
            <person name="Glass J.I."/>
            <person name="Rusch D."/>
            <person name="Podicherti R."/>
            <person name="Tsui H.-C.T."/>
            <person name="Winkler M.E."/>
        </authorList>
    </citation>
    <scope>NUCLEOTIDE SEQUENCE</scope>
</reference>
<proteinExistence type="predicted"/>
<feature type="non-terminal residue" evidence="1">
    <location>
        <position position="97"/>
    </location>
</feature>
<dbReference type="EMBL" id="UINC01199491">
    <property type="protein sequence ID" value="SVE17947.1"/>
    <property type="molecule type" value="Genomic_DNA"/>
</dbReference>
<organism evidence="1">
    <name type="scientific">marine metagenome</name>
    <dbReference type="NCBI Taxonomy" id="408172"/>
    <lineage>
        <taxon>unclassified sequences</taxon>
        <taxon>metagenomes</taxon>
        <taxon>ecological metagenomes</taxon>
    </lineage>
</organism>
<gene>
    <name evidence="1" type="ORF">METZ01_LOCUS470801</name>
</gene>
<protein>
    <submittedName>
        <fullName evidence="1">Uncharacterized protein</fullName>
    </submittedName>
</protein>